<comment type="similarity">
    <text evidence="5">Belongs to the TDD superfamily. DTWD2 family.</text>
</comment>
<dbReference type="SMART" id="SM01144">
    <property type="entry name" value="DTW"/>
    <property type="match status" value="1"/>
</dbReference>
<feature type="domain" description="DTW" evidence="6">
    <location>
        <begin position="10"/>
        <end position="200"/>
    </location>
</feature>
<dbReference type="EC" id="2.5.1.25" evidence="1"/>
<evidence type="ECO:0000256" key="3">
    <source>
        <dbReference type="ARBA" id="ARBA00022691"/>
    </source>
</evidence>
<dbReference type="PANTHER" id="PTHR21392">
    <property type="entry name" value="TRNA-URIDINE AMINOCARBOXYPROPYLTRANSFERASE 2"/>
    <property type="match status" value="1"/>
</dbReference>
<dbReference type="PANTHER" id="PTHR21392:SF0">
    <property type="entry name" value="TRNA-URIDINE AMINOCARBOXYPROPYLTRANSFERASE 2"/>
    <property type="match status" value="1"/>
</dbReference>
<sequence length="205" mass="22590">MSAPASSVSTRARCLRCERPLTACICRFAARPPLAGALELLILQHPLERHQPKGTARLLQLGLANCRLLCGERFEPPPADGRIGLLLYPDTPDMPEAPPLPQPLPPPERLRLVVLDGSWRKSRVLLHANRWLQALPRLALDGLPDRASPYAALRKARRAGQLSTLEAGALALQRLEPGLPLDALRQGFEAFVAWQRQQAGSRRLP</sequence>
<accession>A0ABT8DRZ1</accession>
<dbReference type="InterPro" id="IPR005636">
    <property type="entry name" value="DTW"/>
</dbReference>
<evidence type="ECO:0000256" key="4">
    <source>
        <dbReference type="ARBA" id="ARBA00022694"/>
    </source>
</evidence>
<dbReference type="InterPro" id="IPR039262">
    <property type="entry name" value="DTWD2/TAPT"/>
</dbReference>
<gene>
    <name evidence="7" type="ORF">QWJ38_02110</name>
</gene>
<dbReference type="Pfam" id="PF03942">
    <property type="entry name" value="DTW"/>
    <property type="match status" value="1"/>
</dbReference>
<evidence type="ECO:0000256" key="2">
    <source>
        <dbReference type="ARBA" id="ARBA00022679"/>
    </source>
</evidence>
<dbReference type="GO" id="GO:0016432">
    <property type="term" value="F:tRNA-uridine aminocarboxypropyltransferase activity"/>
    <property type="evidence" value="ECO:0007669"/>
    <property type="project" value="UniProtKB-EC"/>
</dbReference>
<protein>
    <recommendedName>
        <fullName evidence="1">tRNA-uridine aminocarboxypropyltransferase</fullName>
        <ecNumber evidence="1">2.5.1.25</ecNumber>
    </recommendedName>
</protein>
<dbReference type="EMBL" id="JAUHHC010000001">
    <property type="protein sequence ID" value="MDN3919064.1"/>
    <property type="molecule type" value="Genomic_DNA"/>
</dbReference>
<proteinExistence type="inferred from homology"/>
<keyword evidence="4" id="KW-0819">tRNA processing</keyword>
<dbReference type="Proteomes" id="UP001228044">
    <property type="component" value="Unassembled WGS sequence"/>
</dbReference>
<evidence type="ECO:0000313" key="8">
    <source>
        <dbReference type="Proteomes" id="UP001228044"/>
    </source>
</evidence>
<comment type="caution">
    <text evidence="7">The sequence shown here is derived from an EMBL/GenBank/DDBJ whole genome shotgun (WGS) entry which is preliminary data.</text>
</comment>
<keyword evidence="3" id="KW-0949">S-adenosyl-L-methionine</keyword>
<name>A0ABT8DRZ1_9BURK</name>
<dbReference type="RefSeq" id="WP_290357382.1">
    <property type="nucleotide sequence ID" value="NZ_JAUHHC010000001.1"/>
</dbReference>
<evidence type="ECO:0000313" key="7">
    <source>
        <dbReference type="EMBL" id="MDN3919064.1"/>
    </source>
</evidence>
<evidence type="ECO:0000256" key="5">
    <source>
        <dbReference type="ARBA" id="ARBA00034489"/>
    </source>
</evidence>
<evidence type="ECO:0000259" key="6">
    <source>
        <dbReference type="SMART" id="SM01144"/>
    </source>
</evidence>
<keyword evidence="2 7" id="KW-0808">Transferase</keyword>
<organism evidence="7 8">
    <name type="scientific">Roseateles violae</name>
    <dbReference type="NCBI Taxonomy" id="3058042"/>
    <lineage>
        <taxon>Bacteria</taxon>
        <taxon>Pseudomonadati</taxon>
        <taxon>Pseudomonadota</taxon>
        <taxon>Betaproteobacteria</taxon>
        <taxon>Burkholderiales</taxon>
        <taxon>Sphaerotilaceae</taxon>
        <taxon>Roseateles</taxon>
    </lineage>
</organism>
<evidence type="ECO:0000256" key="1">
    <source>
        <dbReference type="ARBA" id="ARBA00012386"/>
    </source>
</evidence>
<reference evidence="7 8" key="1">
    <citation type="submission" date="2023-06" db="EMBL/GenBank/DDBJ databases">
        <title>Pelomonas sp. PFR6 16S ribosomal RNA gene Genome sequencing and assembly.</title>
        <authorList>
            <person name="Woo H."/>
        </authorList>
    </citation>
    <scope>NUCLEOTIDE SEQUENCE [LARGE SCALE GENOMIC DNA]</scope>
    <source>
        <strain evidence="7 8">PFR6</strain>
    </source>
</reference>
<keyword evidence="8" id="KW-1185">Reference proteome</keyword>